<reference evidence="1 2" key="1">
    <citation type="journal article" date="2024" name="G3 (Bethesda)">
        <title>Genome assembly of Hibiscus sabdariffa L. provides insights into metabolisms of medicinal natural products.</title>
        <authorList>
            <person name="Kim T."/>
        </authorList>
    </citation>
    <scope>NUCLEOTIDE SEQUENCE [LARGE SCALE GENOMIC DNA]</scope>
    <source>
        <strain evidence="1">TK-2024</strain>
        <tissue evidence="1">Old leaves</tissue>
    </source>
</reference>
<keyword evidence="2" id="KW-1185">Reference proteome</keyword>
<dbReference type="SUPFAM" id="SSF56672">
    <property type="entry name" value="DNA/RNA polymerases"/>
    <property type="match status" value="1"/>
</dbReference>
<dbReference type="Gene3D" id="3.10.10.10">
    <property type="entry name" value="HIV Type 1 Reverse Transcriptase, subunit A, domain 1"/>
    <property type="match status" value="1"/>
</dbReference>
<dbReference type="InterPro" id="IPR043502">
    <property type="entry name" value="DNA/RNA_pol_sf"/>
</dbReference>
<accession>A0ABR2T672</accession>
<organism evidence="1 2">
    <name type="scientific">Hibiscus sabdariffa</name>
    <name type="common">roselle</name>
    <dbReference type="NCBI Taxonomy" id="183260"/>
    <lineage>
        <taxon>Eukaryota</taxon>
        <taxon>Viridiplantae</taxon>
        <taxon>Streptophyta</taxon>
        <taxon>Embryophyta</taxon>
        <taxon>Tracheophyta</taxon>
        <taxon>Spermatophyta</taxon>
        <taxon>Magnoliopsida</taxon>
        <taxon>eudicotyledons</taxon>
        <taxon>Gunneridae</taxon>
        <taxon>Pentapetalae</taxon>
        <taxon>rosids</taxon>
        <taxon>malvids</taxon>
        <taxon>Malvales</taxon>
        <taxon>Malvaceae</taxon>
        <taxon>Malvoideae</taxon>
        <taxon>Hibiscus</taxon>
    </lineage>
</organism>
<evidence type="ECO:0008006" key="3">
    <source>
        <dbReference type="Google" id="ProtNLM"/>
    </source>
</evidence>
<gene>
    <name evidence="1" type="ORF">V6N11_056920</name>
</gene>
<dbReference type="EMBL" id="JBBPBN010000009">
    <property type="protein sequence ID" value="KAK9032662.1"/>
    <property type="molecule type" value="Genomic_DNA"/>
</dbReference>
<dbReference type="Proteomes" id="UP001396334">
    <property type="component" value="Unassembled WGS sequence"/>
</dbReference>
<evidence type="ECO:0000313" key="2">
    <source>
        <dbReference type="Proteomes" id="UP001396334"/>
    </source>
</evidence>
<proteinExistence type="predicted"/>
<protein>
    <recommendedName>
        <fullName evidence="3">Polyprotein</fullName>
    </recommendedName>
</protein>
<comment type="caution">
    <text evidence="1">The sequence shown here is derived from an EMBL/GenBank/DDBJ whole genome shotgun (WGS) entry which is preliminary data.</text>
</comment>
<name>A0ABR2T672_9ROSI</name>
<sequence length="383" mass="44211">MSGSKELDKACKVPGLTIKCKTEPQCHCKPRRKTLRRRYKTGFSPPTLPKRHRRWKYLRKKRTPGTKSSKCFLCGQKEYDDVESIFSIEEEPSDHSLFAIQQLEEEDDPEIEWSSDEGIYMMQNKIGLTMASVVPVPHVSASVHLGKYEKPIPIIAFIDTGAAETIMNPYILPPDWWRPHVKYFNSAEDQPFATHLISKPITIKFFPDCAITTRVLGSYLPGKDLVVGFDLYTKAKHLRIHPQGLKYKGMFKPFVDIPRYFLATPAETFSSIIRELKAKACAESHHEFLSKCDHPLWKIFEFFIQLPFKKNEDINPTKASHSGMNPEHQKLAETECHELLQQNLIELSSSQWACEAFYVNKRSEQARGKLRLVINYQPLNHFL</sequence>
<evidence type="ECO:0000313" key="1">
    <source>
        <dbReference type="EMBL" id="KAK9032662.1"/>
    </source>
</evidence>